<dbReference type="CDD" id="cd07983">
    <property type="entry name" value="LPLAT_DUF374-like"/>
    <property type="match status" value="1"/>
</dbReference>
<dbReference type="EMBL" id="CP007128">
    <property type="protein sequence ID" value="AHG90762.1"/>
    <property type="molecule type" value="Genomic_DNA"/>
</dbReference>
<gene>
    <name evidence="2" type="ORF">J421_3225</name>
</gene>
<dbReference type="RefSeq" id="WP_025412228.1">
    <property type="nucleotide sequence ID" value="NZ_CP007128.1"/>
</dbReference>
<evidence type="ECO:0000313" key="2">
    <source>
        <dbReference type="EMBL" id="AHG90762.1"/>
    </source>
</evidence>
<dbReference type="eggNOG" id="COG2121">
    <property type="taxonomic scope" value="Bacteria"/>
</dbReference>
<feature type="domain" description="DUF374" evidence="1">
    <location>
        <begin position="71"/>
        <end position="137"/>
    </location>
</feature>
<reference evidence="2 3" key="1">
    <citation type="journal article" date="2014" name="Genome Announc.">
        <title>Genome Sequence and Methylome of Soil Bacterium Gemmatirosa kalamazoonensis KBS708T, a Member of the Rarely Cultivated Gemmatimonadetes Phylum.</title>
        <authorList>
            <person name="Debruyn J.M."/>
            <person name="Radosevich M."/>
            <person name="Wommack K.E."/>
            <person name="Polson S.W."/>
            <person name="Hauser L.J."/>
            <person name="Fawaz M.N."/>
            <person name="Korlach J."/>
            <person name="Tsai Y.C."/>
        </authorList>
    </citation>
    <scope>NUCLEOTIDE SEQUENCE [LARGE SCALE GENOMIC DNA]</scope>
    <source>
        <strain evidence="2 3">KBS708</strain>
    </source>
</reference>
<sequence length="228" mass="24825">MSDPAPGRDQGRAERRLWLYVRLGVPFVRLLASTWRVREIGREGWNQRRAAGLATITALWHGQLLVLTSHHRDLGAAVLISEHRDGEIIARVVEAFGYRTVRGSTSRGAGRALLELVRVLRGGIDVAITPDGPRGPRHSFAPGALVAAQRSGAPVVGVVAHVSRAWRLRSWDGFEIPKPFARVTIAYSEPTPVDVATPREAVEQVPRFEALMRALGERAAMRDGGAGG</sequence>
<dbReference type="AlphaFoldDB" id="W0RK11"/>
<dbReference type="KEGG" id="gba:J421_3225"/>
<dbReference type="OrthoDB" id="9810508at2"/>
<keyword evidence="3" id="KW-1185">Reference proteome</keyword>
<dbReference type="Pfam" id="PF04028">
    <property type="entry name" value="DUF374"/>
    <property type="match status" value="1"/>
</dbReference>
<proteinExistence type="predicted"/>
<dbReference type="STRING" id="861299.J421_3225"/>
<dbReference type="Proteomes" id="UP000019151">
    <property type="component" value="Chromosome"/>
</dbReference>
<organism evidence="2 3">
    <name type="scientific">Gemmatirosa kalamazoonensis</name>
    <dbReference type="NCBI Taxonomy" id="861299"/>
    <lineage>
        <taxon>Bacteria</taxon>
        <taxon>Pseudomonadati</taxon>
        <taxon>Gemmatimonadota</taxon>
        <taxon>Gemmatimonadia</taxon>
        <taxon>Gemmatimonadales</taxon>
        <taxon>Gemmatimonadaceae</taxon>
        <taxon>Gemmatirosa</taxon>
    </lineage>
</organism>
<dbReference type="InParanoid" id="W0RK11"/>
<protein>
    <recommendedName>
        <fullName evidence="1">DUF374 domain-containing protein</fullName>
    </recommendedName>
</protein>
<dbReference type="HOGENOM" id="CLU_086327_1_0_0"/>
<dbReference type="InterPro" id="IPR007172">
    <property type="entry name" value="DUF374"/>
</dbReference>
<accession>W0RK11</accession>
<name>W0RK11_9BACT</name>
<evidence type="ECO:0000313" key="3">
    <source>
        <dbReference type="Proteomes" id="UP000019151"/>
    </source>
</evidence>
<evidence type="ECO:0000259" key="1">
    <source>
        <dbReference type="Pfam" id="PF04028"/>
    </source>
</evidence>